<protein>
    <submittedName>
        <fullName evidence="1">Uncharacterized protein</fullName>
    </submittedName>
</protein>
<dbReference type="Proteomes" id="UP001162992">
    <property type="component" value="Chromosome 19"/>
</dbReference>
<evidence type="ECO:0000313" key="1">
    <source>
        <dbReference type="EMBL" id="KAJ7521877.1"/>
    </source>
</evidence>
<keyword evidence="2" id="KW-1185">Reference proteome</keyword>
<sequence length="892" mass="99662">MGMPQMAVDLSGMPPVRQDPIAWMVPTSPASQRPVPEFRSSSRDKKRLSVKVLSRPVTIHPDGVGSLRRQTMPFKSAKLQPRLKGRPTENTHTHGDLIQLKHELEGLERLTNALDINILATLLLDCCRLKALSEGKQLHALILKNGLLKERYLSNLLISMYAKCGSLEDATKIFQGMPRKGVVSWTALISAYAHQGLKAEAFRLFEQMQMEGYRPDKVTLVTVLGVCSSPSDLAKGRAIHARLIEGGFESDVVVGTALVNMYAKCQNLEEARKIFERMTERNVVSWTAMITAYSRHGYGDTAFQLFYEMQKEGINPNKVTFLNVLDACQCPTALAQGKLIHFQVVNSGFESDIFVTTALVRMYSRCGSLENSRNVFDKAAERDAGLYNAMIAAYTQHGQRKEAMQLFNQMQREGIRSTGITYVSILDGCAHQAALTDGKLIHAHIVESGLDSDVIVGTALVNMYGKCGSWKEAHRIFFNILKPDVIAWNAMLAAFVQNGRGKDALQLFQEMQRKGFQPSQVSFVTILDACASLAALTEGKRLHKQIMDVKLDLNRFLGTALMNMYAKCGSLVDARKVFDTITERDEITWNAMISAYAQNGEAMEAFSIFNQMQQKGLKPNEVTFVGLLSACSHAGLVSEGYKYFHSISSYYGLSVTTEHYGCMLDLLGRAGKLQEAENLIINMGGTPNSVMWMTLLGACRVHGDVERGRRAAICVLELEPRNAAAYVVMSNIYAAAGRWSEVARVRKAMVDRHIKKEPGCSSIEVDNKLHEFFVNDKSHPNRDEIYAELERLMKLLKEAGYVPNTKLVLHDVAGEEKEDMLCYHSEKLAIAFGLISTPSRTSLHIIKNLRVCGDCHTAIKFISKLVDREIVVRDMHRFHHFRSGICSCKDYW</sequence>
<accession>A0ACC2AWI0</accession>
<comment type="caution">
    <text evidence="1">The sequence shown here is derived from an EMBL/GenBank/DDBJ whole genome shotgun (WGS) entry which is preliminary data.</text>
</comment>
<evidence type="ECO:0000313" key="2">
    <source>
        <dbReference type="Proteomes" id="UP001162992"/>
    </source>
</evidence>
<reference evidence="2" key="1">
    <citation type="journal article" date="2024" name="Proc. Natl. Acad. Sci. U.S.A.">
        <title>Extraordinary preservation of gene collinearity over three hundred million years revealed in homosporous lycophytes.</title>
        <authorList>
            <person name="Li C."/>
            <person name="Wickell D."/>
            <person name="Kuo L.Y."/>
            <person name="Chen X."/>
            <person name="Nie B."/>
            <person name="Liao X."/>
            <person name="Peng D."/>
            <person name="Ji J."/>
            <person name="Jenkins J."/>
            <person name="Williams M."/>
            <person name="Shu S."/>
            <person name="Plott C."/>
            <person name="Barry K."/>
            <person name="Rajasekar S."/>
            <person name="Grimwood J."/>
            <person name="Han X."/>
            <person name="Sun S."/>
            <person name="Hou Z."/>
            <person name="He W."/>
            <person name="Dai G."/>
            <person name="Sun C."/>
            <person name="Schmutz J."/>
            <person name="Leebens-Mack J.H."/>
            <person name="Li F.W."/>
            <person name="Wang L."/>
        </authorList>
    </citation>
    <scope>NUCLEOTIDE SEQUENCE [LARGE SCALE GENOMIC DNA]</scope>
    <source>
        <strain evidence="2">cv. PW_Plant_1</strain>
    </source>
</reference>
<name>A0ACC2AWI0_DIPCM</name>
<organism evidence="1 2">
    <name type="scientific">Diphasiastrum complanatum</name>
    <name type="common">Issler's clubmoss</name>
    <name type="synonym">Lycopodium complanatum</name>
    <dbReference type="NCBI Taxonomy" id="34168"/>
    <lineage>
        <taxon>Eukaryota</taxon>
        <taxon>Viridiplantae</taxon>
        <taxon>Streptophyta</taxon>
        <taxon>Embryophyta</taxon>
        <taxon>Tracheophyta</taxon>
        <taxon>Lycopodiopsida</taxon>
        <taxon>Lycopodiales</taxon>
        <taxon>Lycopodiaceae</taxon>
        <taxon>Lycopodioideae</taxon>
        <taxon>Diphasiastrum</taxon>
    </lineage>
</organism>
<proteinExistence type="predicted"/>
<gene>
    <name evidence="1" type="ORF">O6H91_19G072600</name>
</gene>
<dbReference type="EMBL" id="CM055110">
    <property type="protein sequence ID" value="KAJ7521877.1"/>
    <property type="molecule type" value="Genomic_DNA"/>
</dbReference>